<dbReference type="AlphaFoldDB" id="A0A0C3CC45"/>
<accession>A0A0C3CC45</accession>
<sequence length="55" mass="6418">MCDRPQDLLRHRTEQAIEPKDRVRIDHSTAIRMGTANPVVDEVRFGFPRVFVLDI</sequence>
<reference evidence="1 2" key="1">
    <citation type="submission" date="2014-04" db="EMBL/GenBank/DDBJ databases">
        <authorList>
            <consortium name="DOE Joint Genome Institute"/>
            <person name="Kuo A."/>
            <person name="Gay G."/>
            <person name="Dore J."/>
            <person name="Kohler A."/>
            <person name="Nagy L.G."/>
            <person name="Floudas D."/>
            <person name="Copeland A."/>
            <person name="Barry K.W."/>
            <person name="Cichocki N."/>
            <person name="Veneault-Fourrey C."/>
            <person name="LaButti K."/>
            <person name="Lindquist E.A."/>
            <person name="Lipzen A."/>
            <person name="Lundell T."/>
            <person name="Morin E."/>
            <person name="Murat C."/>
            <person name="Sun H."/>
            <person name="Tunlid A."/>
            <person name="Henrissat B."/>
            <person name="Grigoriev I.V."/>
            <person name="Hibbett D.S."/>
            <person name="Martin F."/>
            <person name="Nordberg H.P."/>
            <person name="Cantor M.N."/>
            <person name="Hua S.X."/>
        </authorList>
    </citation>
    <scope>NUCLEOTIDE SEQUENCE [LARGE SCALE GENOMIC DNA]</scope>
    <source>
        <strain evidence="2">h7</strain>
    </source>
</reference>
<evidence type="ECO:0000313" key="1">
    <source>
        <dbReference type="EMBL" id="KIM46365.1"/>
    </source>
</evidence>
<evidence type="ECO:0000313" key="2">
    <source>
        <dbReference type="Proteomes" id="UP000053424"/>
    </source>
</evidence>
<protein>
    <submittedName>
        <fullName evidence="1">Uncharacterized protein</fullName>
    </submittedName>
</protein>
<dbReference type="HOGENOM" id="CLU_3032583_0_0_1"/>
<proteinExistence type="predicted"/>
<gene>
    <name evidence="1" type="ORF">M413DRAFT_441458</name>
</gene>
<organism evidence="1 2">
    <name type="scientific">Hebeloma cylindrosporum</name>
    <dbReference type="NCBI Taxonomy" id="76867"/>
    <lineage>
        <taxon>Eukaryota</taxon>
        <taxon>Fungi</taxon>
        <taxon>Dikarya</taxon>
        <taxon>Basidiomycota</taxon>
        <taxon>Agaricomycotina</taxon>
        <taxon>Agaricomycetes</taxon>
        <taxon>Agaricomycetidae</taxon>
        <taxon>Agaricales</taxon>
        <taxon>Agaricineae</taxon>
        <taxon>Hymenogastraceae</taxon>
        <taxon>Hebeloma</taxon>
    </lineage>
</organism>
<reference evidence="2" key="2">
    <citation type="submission" date="2015-01" db="EMBL/GenBank/DDBJ databases">
        <title>Evolutionary Origins and Diversification of the Mycorrhizal Mutualists.</title>
        <authorList>
            <consortium name="DOE Joint Genome Institute"/>
            <consortium name="Mycorrhizal Genomics Consortium"/>
            <person name="Kohler A."/>
            <person name="Kuo A."/>
            <person name="Nagy L.G."/>
            <person name="Floudas D."/>
            <person name="Copeland A."/>
            <person name="Barry K.W."/>
            <person name="Cichocki N."/>
            <person name="Veneault-Fourrey C."/>
            <person name="LaButti K."/>
            <person name="Lindquist E.A."/>
            <person name="Lipzen A."/>
            <person name="Lundell T."/>
            <person name="Morin E."/>
            <person name="Murat C."/>
            <person name="Riley R."/>
            <person name="Ohm R."/>
            <person name="Sun H."/>
            <person name="Tunlid A."/>
            <person name="Henrissat B."/>
            <person name="Grigoriev I.V."/>
            <person name="Hibbett D.S."/>
            <person name="Martin F."/>
        </authorList>
    </citation>
    <scope>NUCLEOTIDE SEQUENCE [LARGE SCALE GENOMIC DNA]</scope>
    <source>
        <strain evidence="2">h7</strain>
    </source>
</reference>
<keyword evidence="2" id="KW-1185">Reference proteome</keyword>
<name>A0A0C3CC45_HEBCY</name>
<dbReference type="Proteomes" id="UP000053424">
    <property type="component" value="Unassembled WGS sequence"/>
</dbReference>
<dbReference type="EMBL" id="KN831771">
    <property type="protein sequence ID" value="KIM46365.1"/>
    <property type="molecule type" value="Genomic_DNA"/>
</dbReference>